<protein>
    <recommendedName>
        <fullName evidence="3">GNAT family N-acetyltransferase</fullName>
    </recommendedName>
</protein>
<gene>
    <name evidence="1" type="ORF">ACFQ4Y_08030</name>
</gene>
<sequence length="71" mass="8523">MKLRLQGPWVVLRDLEPEDLDRLWYWKYEAEHRQRSFKSLYHCGKAVSELIILPQMNGKHCEKVVTEGGFY</sequence>
<proteinExistence type="predicted"/>
<accession>A0ABW4CAU8</accession>
<evidence type="ECO:0008006" key="3">
    <source>
        <dbReference type="Google" id="ProtNLM"/>
    </source>
</evidence>
<comment type="caution">
    <text evidence="1">The sequence shown here is derived from an EMBL/GenBank/DDBJ whole genome shotgun (WGS) entry which is preliminary data.</text>
</comment>
<evidence type="ECO:0000313" key="2">
    <source>
        <dbReference type="Proteomes" id="UP001597282"/>
    </source>
</evidence>
<dbReference type="EMBL" id="JBHTNU010000006">
    <property type="protein sequence ID" value="MFD1426885.1"/>
    <property type="molecule type" value="Genomic_DNA"/>
</dbReference>
<reference evidence="2" key="1">
    <citation type="journal article" date="2019" name="Int. J. Syst. Evol. Microbiol.">
        <title>The Global Catalogue of Microorganisms (GCM) 10K type strain sequencing project: providing services to taxonomists for standard genome sequencing and annotation.</title>
        <authorList>
            <consortium name="The Broad Institute Genomics Platform"/>
            <consortium name="The Broad Institute Genome Sequencing Center for Infectious Disease"/>
            <person name="Wu L."/>
            <person name="Ma J."/>
        </authorList>
    </citation>
    <scope>NUCLEOTIDE SEQUENCE [LARGE SCALE GENOMIC DNA]</scope>
    <source>
        <strain evidence="2">S1</strain>
    </source>
</reference>
<evidence type="ECO:0000313" key="1">
    <source>
        <dbReference type="EMBL" id="MFD1426885.1"/>
    </source>
</evidence>
<dbReference type="RefSeq" id="WP_380164394.1">
    <property type="nucleotide sequence ID" value="NZ_JBHTNU010000006.1"/>
</dbReference>
<dbReference type="Proteomes" id="UP001597282">
    <property type="component" value="Unassembled WGS sequence"/>
</dbReference>
<name>A0ABW4CAU8_9BACL</name>
<keyword evidence="2" id="KW-1185">Reference proteome</keyword>
<organism evidence="1 2">
    <name type="scientific">Kroppenstedtia sanguinis</name>
    <dbReference type="NCBI Taxonomy" id="1380684"/>
    <lineage>
        <taxon>Bacteria</taxon>
        <taxon>Bacillati</taxon>
        <taxon>Bacillota</taxon>
        <taxon>Bacilli</taxon>
        <taxon>Bacillales</taxon>
        <taxon>Thermoactinomycetaceae</taxon>
        <taxon>Kroppenstedtia</taxon>
    </lineage>
</organism>